<dbReference type="EMBL" id="BBML01000006">
    <property type="protein sequence ID" value="GAK97568.1"/>
    <property type="molecule type" value="Genomic_DNA"/>
</dbReference>
<protein>
    <submittedName>
        <fullName evidence="1">Uncharacterized protein</fullName>
    </submittedName>
</protein>
<dbReference type="Proteomes" id="UP000029221">
    <property type="component" value="Unassembled WGS sequence"/>
</dbReference>
<sequence length="49" mass="5694">MVIILNKNDRNYIAIKVPFSKDCILLSKKALLLKVGLKYEKIVRDLFSK</sequence>
<keyword evidence="2" id="KW-1185">Reference proteome</keyword>
<reference evidence="1" key="1">
    <citation type="journal article" date="2014" name="Genome Announc.">
        <title>Draft Genome Sequences of Marine Flavobacterium Nonlabens Strains NR17, NR24, NR27, NR32, NR33, and Ara13.</title>
        <authorList>
            <person name="Nakanishi M."/>
            <person name="Meirelles P."/>
            <person name="Suzuki R."/>
            <person name="Takatani N."/>
            <person name="Mino S."/>
            <person name="Suda W."/>
            <person name="Oshima K."/>
            <person name="Hattori M."/>
            <person name="Ohkuma M."/>
            <person name="Hosokawa M."/>
            <person name="Miyashita K."/>
            <person name="Thompson F.L."/>
            <person name="Niwa A."/>
            <person name="Sawabe T."/>
            <person name="Sawabe T."/>
        </authorList>
    </citation>
    <scope>NUCLEOTIDE SEQUENCE [LARGE SCALE GENOMIC DNA]</scope>
    <source>
        <strain evidence="1">JCM 19294</strain>
    </source>
</reference>
<evidence type="ECO:0000313" key="2">
    <source>
        <dbReference type="Proteomes" id="UP000029221"/>
    </source>
</evidence>
<name>A0A090Q742_9FLAO</name>
<dbReference type="AlphaFoldDB" id="A0A090Q742"/>
<proteinExistence type="predicted"/>
<organism evidence="1 2">
    <name type="scientific">Nonlabens tegetincola</name>
    <dbReference type="NCBI Taxonomy" id="323273"/>
    <lineage>
        <taxon>Bacteria</taxon>
        <taxon>Pseudomonadati</taxon>
        <taxon>Bacteroidota</taxon>
        <taxon>Flavobacteriia</taxon>
        <taxon>Flavobacteriales</taxon>
        <taxon>Flavobacteriaceae</taxon>
        <taxon>Nonlabens</taxon>
    </lineage>
</organism>
<gene>
    <name evidence="1" type="ORF">JCM19294_104</name>
</gene>
<accession>A0A090Q742</accession>
<evidence type="ECO:0000313" key="1">
    <source>
        <dbReference type="EMBL" id="GAK97568.1"/>
    </source>
</evidence>
<comment type="caution">
    <text evidence="1">The sequence shown here is derived from an EMBL/GenBank/DDBJ whole genome shotgun (WGS) entry which is preliminary data.</text>
</comment>